<accession>A0AAU7E145</accession>
<dbReference type="Pfam" id="PF03327">
    <property type="entry name" value="Herpes_VP19C"/>
    <property type="match status" value="1"/>
</dbReference>
<evidence type="ECO:0000256" key="2">
    <source>
        <dbReference type="ARBA" id="ARBA00022562"/>
    </source>
</evidence>
<dbReference type="GO" id="GO:0019028">
    <property type="term" value="C:viral capsid"/>
    <property type="evidence" value="ECO:0007669"/>
    <property type="project" value="UniProtKB-KW"/>
</dbReference>
<keyword evidence="2" id="KW-1048">Host nucleus</keyword>
<keyword evidence="3" id="KW-0946">Virion</keyword>
<dbReference type="GO" id="GO:0003677">
    <property type="term" value="F:DNA binding"/>
    <property type="evidence" value="ECO:0007669"/>
    <property type="project" value="InterPro"/>
</dbReference>
<proteinExistence type="predicted"/>
<protein>
    <submittedName>
        <fullName evidence="4">Capsid triplex subunit 1</fullName>
    </submittedName>
</protein>
<evidence type="ECO:0000256" key="3">
    <source>
        <dbReference type="ARBA" id="ARBA00022844"/>
    </source>
</evidence>
<evidence type="ECO:0000256" key="1">
    <source>
        <dbReference type="ARBA" id="ARBA00022561"/>
    </source>
</evidence>
<dbReference type="EMBL" id="PP711850">
    <property type="protein sequence ID" value="XBH23743.1"/>
    <property type="molecule type" value="Genomic_DNA"/>
</dbReference>
<name>A0AAU7E145_9VIRU</name>
<sequence>MQRSGKSLIRGYLYGVDHDCVTARFFSRDGLIELEQTNLGMLMFRLDTGGESPRSVVVSLFFIAMVADNTSTTTRTMLRSIYSSTVTSAAVGWLRSGHDRWHKILHPLGFTSSVSSGATCLLTCVMRGHAYNLLKSEVYPLVVPKELYLEVDAGETGSETRYVYLLTTYSYHDGRESRPSVFVVVSHIGHGETLVNILRHKFRVSRFYYLNTQVSRARSLAGCVGCVRRIGWYSAPETKIGTVSYKTAQLTVVRLERFYIDIGSACEFV</sequence>
<keyword evidence="1" id="KW-0167">Capsid protein</keyword>
<reference evidence="4" key="1">
    <citation type="journal article" date="2024" name="Microbiome">
        <title>Substantial viral diversity in bats and rodents from East Africa: insights into evolution, recombination, and cocirculation.</title>
        <authorList>
            <person name="Wang D."/>
            <person name="Yang X."/>
            <person name="Ren Z."/>
            <person name="Hu B."/>
            <person name="Zhao H."/>
            <person name="Yang K."/>
            <person name="Shi P."/>
            <person name="Zhang Z."/>
            <person name="Feng Q."/>
            <person name="Nawenja C.V."/>
            <person name="Obanda V."/>
            <person name="Robert K."/>
            <person name="Nalikka B."/>
            <person name="Waruhiu C.N."/>
            <person name="Ochola G.O."/>
            <person name="Onyuok S.O."/>
            <person name="Ochieng H."/>
            <person name="Li B."/>
            <person name="Zhu Y."/>
            <person name="Si H."/>
            <person name="Yin J."/>
            <person name="Kristiansen K."/>
            <person name="Jin X."/>
            <person name="Xu X."/>
            <person name="Xiao M."/>
            <person name="Agwanda B."/>
            <person name="Ommeh S."/>
            <person name="Li J."/>
            <person name="Shi Z.L."/>
        </authorList>
    </citation>
    <scope>NUCLEOTIDE SEQUENCE</scope>
    <source>
        <strain evidence="4">3A/Kenya/RNAKID2118/2016</strain>
    </source>
</reference>
<evidence type="ECO:0000313" key="4">
    <source>
        <dbReference type="EMBL" id="XBH23743.1"/>
    </source>
</evidence>
<dbReference type="GO" id="GO:0019069">
    <property type="term" value="P:viral capsid assembly"/>
    <property type="evidence" value="ECO:0007669"/>
    <property type="project" value="InterPro"/>
</dbReference>
<dbReference type="InterPro" id="IPR004999">
    <property type="entry name" value="Herpes_1"/>
</dbReference>
<organism evidence="4">
    <name type="scientific">Lemniscomys rat herpesvirus</name>
    <dbReference type="NCBI Taxonomy" id="3141920"/>
    <lineage>
        <taxon>Viruses</taxon>
        <taxon>Duplodnaviria</taxon>
        <taxon>Heunggongvirae</taxon>
        <taxon>Peploviricota</taxon>
        <taxon>Herviviricetes</taxon>
        <taxon>Herpesvirales</taxon>
    </lineage>
</organism>
<reference evidence="4" key="2">
    <citation type="submission" date="2024-02" db="EMBL/GenBank/DDBJ databases">
        <authorList>
            <person name="Hu B."/>
        </authorList>
    </citation>
    <scope>NUCLEOTIDE SEQUENCE</scope>
    <source>
        <strain evidence="4">3A/Kenya/RNAKID2118/2016</strain>
    </source>
</reference>